<feature type="region of interest" description="Disordered" evidence="1">
    <location>
        <begin position="1"/>
        <end position="56"/>
    </location>
</feature>
<dbReference type="EMBL" id="AGCK01000125">
    <property type="protein sequence ID" value="EHM51936.1"/>
    <property type="molecule type" value="Genomic_DNA"/>
</dbReference>
<reference evidence="2 3" key="1">
    <citation type="submission" date="2011-08" db="EMBL/GenBank/DDBJ databases">
        <authorList>
            <person name="Weinstock G."/>
            <person name="Sodergren E."/>
            <person name="Clifton S."/>
            <person name="Fulton L."/>
            <person name="Fulton B."/>
            <person name="Courtney L."/>
            <person name="Fronick C."/>
            <person name="Harrison M."/>
            <person name="Strong C."/>
            <person name="Farmer C."/>
            <person name="Delahaunty K."/>
            <person name="Markovic C."/>
            <person name="Hall O."/>
            <person name="Minx P."/>
            <person name="Tomlinson C."/>
            <person name="Mitreva M."/>
            <person name="Hou S."/>
            <person name="Chen J."/>
            <person name="Wollam A."/>
            <person name="Pepin K.H."/>
            <person name="Johnson M."/>
            <person name="Bhonagiri V."/>
            <person name="Zhang X."/>
            <person name="Suruliraj S."/>
            <person name="Warren W."/>
            <person name="Chinwalla A."/>
            <person name="Mardis E.R."/>
            <person name="Wilson R.K."/>
        </authorList>
    </citation>
    <scope>NUCLEOTIDE SEQUENCE [LARGE SCALE GENOMIC DNA]</scope>
    <source>
        <strain evidence="2 3">ATCC 29863</strain>
    </source>
</reference>
<comment type="caution">
    <text evidence="2">The sequence shown here is derived from an EMBL/GenBank/DDBJ whole genome shotgun (WGS) entry which is preliminary data.</text>
</comment>
<evidence type="ECO:0000313" key="2">
    <source>
        <dbReference type="EMBL" id="EHM51936.1"/>
    </source>
</evidence>
<dbReference type="AlphaFoldDB" id="G9YQ64"/>
<protein>
    <submittedName>
        <fullName evidence="2">Uncharacterized protein</fullName>
    </submittedName>
</protein>
<sequence length="56" mass="5883">MARAEQQKDLSTLTGTKSPHGILLGAAGDRRGRGISPHSRKKSGVPEGNSGLWRAS</sequence>
<dbReference type="HOGENOM" id="CLU_3007647_0_0_9"/>
<name>G9YQ64_FLAPL</name>
<accession>G9YQ64</accession>
<proteinExistence type="predicted"/>
<gene>
    <name evidence="2" type="ORF">HMPREF0372_01657</name>
</gene>
<evidence type="ECO:0000313" key="3">
    <source>
        <dbReference type="Proteomes" id="UP000004459"/>
    </source>
</evidence>
<organism evidence="2 3">
    <name type="scientific">Flavonifractor plautii ATCC 29863</name>
    <dbReference type="NCBI Taxonomy" id="411475"/>
    <lineage>
        <taxon>Bacteria</taxon>
        <taxon>Bacillati</taxon>
        <taxon>Bacillota</taxon>
        <taxon>Clostridia</taxon>
        <taxon>Eubacteriales</taxon>
        <taxon>Oscillospiraceae</taxon>
        <taxon>Flavonifractor</taxon>
    </lineage>
</organism>
<evidence type="ECO:0000256" key="1">
    <source>
        <dbReference type="SAM" id="MobiDB-lite"/>
    </source>
</evidence>
<dbReference type="Proteomes" id="UP000004459">
    <property type="component" value="Unassembled WGS sequence"/>
</dbReference>